<dbReference type="GO" id="GO:0016020">
    <property type="term" value="C:membrane"/>
    <property type="evidence" value="ECO:0007669"/>
    <property type="project" value="UniProtKB-SubCell"/>
</dbReference>
<protein>
    <recommendedName>
        <fullName evidence="9">Mpv17-like protein 2</fullName>
    </recommendedName>
</protein>
<evidence type="ECO:0000256" key="1">
    <source>
        <dbReference type="ARBA" id="ARBA00004141"/>
    </source>
</evidence>
<comment type="similarity">
    <text evidence="2 6">Belongs to the peroxisomal membrane protein PXMP2/4 family.</text>
</comment>
<evidence type="ECO:0000256" key="3">
    <source>
        <dbReference type="ARBA" id="ARBA00022692"/>
    </source>
</evidence>
<keyword evidence="8" id="KW-1185">Reference proteome</keyword>
<evidence type="ECO:0000256" key="6">
    <source>
        <dbReference type="RuleBase" id="RU363053"/>
    </source>
</evidence>
<dbReference type="GO" id="GO:0005739">
    <property type="term" value="C:mitochondrion"/>
    <property type="evidence" value="ECO:0007669"/>
    <property type="project" value="TreeGrafter"/>
</dbReference>
<keyword evidence="3 6" id="KW-0812">Transmembrane</keyword>
<dbReference type="Proteomes" id="UP001186944">
    <property type="component" value="Unassembled WGS sequence"/>
</dbReference>
<evidence type="ECO:0000256" key="2">
    <source>
        <dbReference type="ARBA" id="ARBA00006824"/>
    </source>
</evidence>
<sequence length="201" mass="22927">MSSVLKALFSKHLLLTNTLTSGTLLALGDVITQKLEREYRAREGDHNESTWDRWRTGRMFSIGILIGPFGHMWYAKLADRLVKGQGPKVVLKKIAVDQIMFTPVITVLFFGGMGLLEGRGLAGAVSEVHDNFLAVYSVDCCVWPPAQYINFHFIPARFRLVYVSTLTLCWNTFLSYMKHRVNFFKIKSITKLQESQYSKEL</sequence>
<evidence type="ECO:0000256" key="4">
    <source>
        <dbReference type="ARBA" id="ARBA00022989"/>
    </source>
</evidence>
<dbReference type="PANTHER" id="PTHR11266">
    <property type="entry name" value="PEROXISOMAL MEMBRANE PROTEIN 2, PXMP2 MPV17"/>
    <property type="match status" value="1"/>
</dbReference>
<evidence type="ECO:0000313" key="8">
    <source>
        <dbReference type="Proteomes" id="UP001186944"/>
    </source>
</evidence>
<evidence type="ECO:0008006" key="9">
    <source>
        <dbReference type="Google" id="ProtNLM"/>
    </source>
</evidence>
<gene>
    <name evidence="7" type="ORF">FSP39_008579</name>
</gene>
<keyword evidence="5 6" id="KW-0472">Membrane</keyword>
<dbReference type="AlphaFoldDB" id="A0AA88XZN2"/>
<accession>A0AA88XZN2</accession>
<dbReference type="Pfam" id="PF04117">
    <property type="entry name" value="Mpv17_PMP22"/>
    <property type="match status" value="1"/>
</dbReference>
<dbReference type="GO" id="GO:0061668">
    <property type="term" value="P:mitochondrial ribosome assembly"/>
    <property type="evidence" value="ECO:0007669"/>
    <property type="project" value="TreeGrafter"/>
</dbReference>
<dbReference type="EMBL" id="VSWD01000010">
    <property type="protein sequence ID" value="KAK3090019.1"/>
    <property type="molecule type" value="Genomic_DNA"/>
</dbReference>
<evidence type="ECO:0000313" key="7">
    <source>
        <dbReference type="EMBL" id="KAK3090019.1"/>
    </source>
</evidence>
<dbReference type="InterPro" id="IPR007248">
    <property type="entry name" value="Mpv17_PMP22"/>
</dbReference>
<feature type="transmembrane region" description="Helical" evidence="6">
    <location>
        <begin position="99"/>
        <end position="116"/>
    </location>
</feature>
<dbReference type="PANTHER" id="PTHR11266:SF8">
    <property type="entry name" value="MPV17-LIKE PROTEIN 2"/>
    <property type="match status" value="1"/>
</dbReference>
<keyword evidence="4 6" id="KW-1133">Transmembrane helix</keyword>
<reference evidence="7" key="1">
    <citation type="submission" date="2019-08" db="EMBL/GenBank/DDBJ databases">
        <title>The improved chromosome-level genome for the pearl oyster Pinctada fucata martensii using PacBio sequencing and Hi-C.</title>
        <authorList>
            <person name="Zheng Z."/>
        </authorList>
    </citation>
    <scope>NUCLEOTIDE SEQUENCE</scope>
    <source>
        <strain evidence="7">ZZ-2019</strain>
        <tissue evidence="7">Adductor muscle</tissue>
    </source>
</reference>
<comment type="caution">
    <text evidence="7">The sequence shown here is derived from an EMBL/GenBank/DDBJ whole genome shotgun (WGS) entry which is preliminary data.</text>
</comment>
<organism evidence="7 8">
    <name type="scientific">Pinctada imbricata</name>
    <name type="common">Atlantic pearl-oyster</name>
    <name type="synonym">Pinctada martensii</name>
    <dbReference type="NCBI Taxonomy" id="66713"/>
    <lineage>
        <taxon>Eukaryota</taxon>
        <taxon>Metazoa</taxon>
        <taxon>Spiralia</taxon>
        <taxon>Lophotrochozoa</taxon>
        <taxon>Mollusca</taxon>
        <taxon>Bivalvia</taxon>
        <taxon>Autobranchia</taxon>
        <taxon>Pteriomorphia</taxon>
        <taxon>Pterioida</taxon>
        <taxon>Pterioidea</taxon>
        <taxon>Pteriidae</taxon>
        <taxon>Pinctada</taxon>
    </lineage>
</organism>
<name>A0AA88XZN2_PINIB</name>
<comment type="subcellular location">
    <subcellularLocation>
        <location evidence="1">Membrane</location>
        <topology evidence="1">Multi-pass membrane protein</topology>
    </subcellularLocation>
</comment>
<evidence type="ECO:0000256" key="5">
    <source>
        <dbReference type="ARBA" id="ARBA00023136"/>
    </source>
</evidence>
<proteinExistence type="inferred from homology"/>
<feature type="transmembrane region" description="Helical" evidence="6">
    <location>
        <begin position="59"/>
        <end position="78"/>
    </location>
</feature>